<feature type="domain" description="Glabrous enhancer-binding protein-like DBD" evidence="3">
    <location>
        <begin position="171"/>
        <end position="259"/>
    </location>
</feature>
<dbReference type="GO" id="GO:0006355">
    <property type="term" value="P:regulation of DNA-templated transcription"/>
    <property type="evidence" value="ECO:0007669"/>
    <property type="project" value="InterPro"/>
</dbReference>
<dbReference type="PANTHER" id="PTHR31662">
    <property type="entry name" value="BNAANNG10740D PROTEIN-RELATED"/>
    <property type="match status" value="1"/>
</dbReference>
<feature type="compositionally biased region" description="Pro residues" evidence="2">
    <location>
        <begin position="134"/>
        <end position="144"/>
    </location>
</feature>
<feature type="compositionally biased region" description="Acidic residues" evidence="2">
    <location>
        <begin position="55"/>
        <end position="81"/>
    </location>
</feature>
<dbReference type="Proteomes" id="UP001341281">
    <property type="component" value="Chromosome 05"/>
</dbReference>
<dbReference type="Pfam" id="PF04504">
    <property type="entry name" value="GeBP-like_DBD"/>
    <property type="match status" value="1"/>
</dbReference>
<name>A0AAQ3TLB4_PASNO</name>
<evidence type="ECO:0000256" key="1">
    <source>
        <dbReference type="ARBA" id="ARBA00010820"/>
    </source>
</evidence>
<dbReference type="GO" id="GO:0005634">
    <property type="term" value="C:nucleus"/>
    <property type="evidence" value="ECO:0007669"/>
    <property type="project" value="TreeGrafter"/>
</dbReference>
<evidence type="ECO:0000313" key="5">
    <source>
        <dbReference type="Proteomes" id="UP001341281"/>
    </source>
</evidence>
<feature type="compositionally biased region" description="Pro residues" evidence="2">
    <location>
        <begin position="91"/>
        <end position="105"/>
    </location>
</feature>
<evidence type="ECO:0000256" key="2">
    <source>
        <dbReference type="SAM" id="MobiDB-lite"/>
    </source>
</evidence>
<dbReference type="InterPro" id="IPR053932">
    <property type="entry name" value="GeBP-like_DBD"/>
</dbReference>
<comment type="similarity">
    <text evidence="1">Belongs to the GeBP family.</text>
</comment>
<accession>A0AAQ3TLB4</accession>
<proteinExistence type="inferred from homology"/>
<sequence length="378" mass="41851">MAPKRSAPQPPPPAASSDETGSGTGSEETDEEEEIAYSPPPAAPKNPAPPPQEAQESEGEDDDEDEDEEDEEEEDEDDGQEDEKANQNQVAPPPATKNPSLPPPNQEESETSDEEGDEETDEEGDEDMDEDAPQPQPLRQPQPTPVQEADEGKIAKPPSLVAESKKPSAPFQRTWSTDDEVRILEALDAHRAEDGTLPQPDALMAALAGSLDNSGCSASDLQKKVKSLKSRYSAAAKKEELPSKDHDRRLFELSKKAWGSVTTAAANGGAPLRDVSEMRELYPYLAEEVNALEKAHRGLFKREFAMISDDKARALDLKIKKSRLAQMKLYQRRYDLTKERPAPVAKRWIGTMFACSQFTYSLQRFHRKEFRGIPRGEL</sequence>
<keyword evidence="5" id="KW-1185">Reference proteome</keyword>
<organism evidence="4 5">
    <name type="scientific">Paspalum notatum var. saurae</name>
    <dbReference type="NCBI Taxonomy" id="547442"/>
    <lineage>
        <taxon>Eukaryota</taxon>
        <taxon>Viridiplantae</taxon>
        <taxon>Streptophyta</taxon>
        <taxon>Embryophyta</taxon>
        <taxon>Tracheophyta</taxon>
        <taxon>Spermatophyta</taxon>
        <taxon>Magnoliopsida</taxon>
        <taxon>Liliopsida</taxon>
        <taxon>Poales</taxon>
        <taxon>Poaceae</taxon>
        <taxon>PACMAD clade</taxon>
        <taxon>Panicoideae</taxon>
        <taxon>Andropogonodae</taxon>
        <taxon>Paspaleae</taxon>
        <taxon>Paspalinae</taxon>
        <taxon>Paspalum</taxon>
    </lineage>
</organism>
<gene>
    <name evidence="4" type="ORF">U9M48_021760</name>
</gene>
<feature type="compositionally biased region" description="Pro residues" evidence="2">
    <location>
        <begin position="38"/>
        <end position="52"/>
    </location>
</feature>
<protein>
    <recommendedName>
        <fullName evidence="3">Glabrous enhancer-binding protein-like DBD domain-containing protein</fullName>
    </recommendedName>
</protein>
<evidence type="ECO:0000259" key="3">
    <source>
        <dbReference type="Pfam" id="PF04504"/>
    </source>
</evidence>
<feature type="compositionally biased region" description="Acidic residues" evidence="2">
    <location>
        <begin position="107"/>
        <end position="132"/>
    </location>
</feature>
<dbReference type="PANTHER" id="PTHR31662:SF13">
    <property type="entry name" value="OS09G0287600 PROTEIN"/>
    <property type="match status" value="1"/>
</dbReference>
<dbReference type="EMBL" id="CP144749">
    <property type="protein sequence ID" value="WVZ73457.1"/>
    <property type="molecule type" value="Genomic_DNA"/>
</dbReference>
<dbReference type="InterPro" id="IPR007592">
    <property type="entry name" value="GEBP"/>
</dbReference>
<feature type="region of interest" description="Disordered" evidence="2">
    <location>
        <begin position="1"/>
        <end position="178"/>
    </location>
</feature>
<dbReference type="AlphaFoldDB" id="A0AAQ3TLB4"/>
<reference evidence="4 5" key="1">
    <citation type="submission" date="2024-02" db="EMBL/GenBank/DDBJ databases">
        <title>High-quality chromosome-scale genome assembly of Pensacola bahiagrass (Paspalum notatum Flugge var. saurae).</title>
        <authorList>
            <person name="Vega J.M."/>
            <person name="Podio M."/>
            <person name="Orjuela J."/>
            <person name="Siena L.A."/>
            <person name="Pessino S.C."/>
            <person name="Combes M.C."/>
            <person name="Mariac C."/>
            <person name="Albertini E."/>
            <person name="Pupilli F."/>
            <person name="Ortiz J.P.A."/>
            <person name="Leblanc O."/>
        </authorList>
    </citation>
    <scope>NUCLEOTIDE SEQUENCE [LARGE SCALE GENOMIC DNA]</scope>
    <source>
        <strain evidence="4">R1</strain>
        <tissue evidence="4">Leaf</tissue>
    </source>
</reference>
<evidence type="ECO:0000313" key="4">
    <source>
        <dbReference type="EMBL" id="WVZ73457.1"/>
    </source>
</evidence>